<keyword evidence="1" id="KW-0472">Membrane</keyword>
<comment type="caution">
    <text evidence="2">The sequence shown here is derived from an EMBL/GenBank/DDBJ whole genome shotgun (WGS) entry which is preliminary data.</text>
</comment>
<organism evidence="2">
    <name type="scientific">Psilocybe cubensis</name>
    <name type="common">Psychedelic mushroom</name>
    <name type="synonym">Stropharia cubensis</name>
    <dbReference type="NCBI Taxonomy" id="181762"/>
    <lineage>
        <taxon>Eukaryota</taxon>
        <taxon>Fungi</taxon>
        <taxon>Dikarya</taxon>
        <taxon>Basidiomycota</taxon>
        <taxon>Agaricomycotina</taxon>
        <taxon>Agaricomycetes</taxon>
        <taxon>Agaricomycetidae</taxon>
        <taxon>Agaricales</taxon>
        <taxon>Agaricineae</taxon>
        <taxon>Strophariaceae</taxon>
        <taxon>Psilocybe</taxon>
    </lineage>
</organism>
<name>A0A8H7XTL2_PSICU</name>
<keyword evidence="1" id="KW-1133">Transmembrane helix</keyword>
<proteinExistence type="predicted"/>
<sequence>MQKTYIRTASKEDFDQICRLGTRCLTEDPLLAYFGCTTTVGGVIDLLCTKSKETGEEEFAAVSVWLPPQKRLALWNVFVLLFSGIIALGECIGTQGLWRLLWEFPAVVNESWRAACYSLDDPASWSLCQTWYLKIAFTAPEHRNQGNMTSLVHHRLANGSGVSFTLDVPSKKLEQYFSQMNFEIMNRCRLGAGYVDEFGNPEQGGRGIEIVNMVKHH</sequence>
<feature type="transmembrane region" description="Helical" evidence="1">
    <location>
        <begin position="72"/>
        <end position="92"/>
    </location>
</feature>
<evidence type="ECO:0000256" key="1">
    <source>
        <dbReference type="SAM" id="Phobius"/>
    </source>
</evidence>
<dbReference type="Gene3D" id="3.40.630.30">
    <property type="match status" value="1"/>
</dbReference>
<accession>A0A8H7XTL2</accession>
<dbReference type="InterPro" id="IPR016181">
    <property type="entry name" value="Acyl_CoA_acyltransferase"/>
</dbReference>
<keyword evidence="1" id="KW-0812">Transmembrane</keyword>
<gene>
    <name evidence="2" type="ORF">JR316_007971</name>
</gene>
<evidence type="ECO:0000313" key="2">
    <source>
        <dbReference type="EMBL" id="KAG5167620.1"/>
    </source>
</evidence>
<dbReference type="EMBL" id="JAFIQS010000007">
    <property type="protein sequence ID" value="KAG5167620.1"/>
    <property type="molecule type" value="Genomic_DNA"/>
</dbReference>
<dbReference type="SUPFAM" id="SSF55729">
    <property type="entry name" value="Acyl-CoA N-acyltransferases (Nat)"/>
    <property type="match status" value="1"/>
</dbReference>
<reference evidence="2" key="1">
    <citation type="submission" date="2021-02" db="EMBL/GenBank/DDBJ databases">
        <title>Psilocybe cubensis genome.</title>
        <authorList>
            <person name="Mckernan K.J."/>
            <person name="Crawford S."/>
            <person name="Trippe A."/>
            <person name="Kane L.T."/>
            <person name="Mclaughlin S."/>
        </authorList>
    </citation>
    <scope>NUCLEOTIDE SEQUENCE [LARGE SCALE GENOMIC DNA]</scope>
    <source>
        <strain evidence="2">MGC-MH-2018</strain>
    </source>
</reference>
<dbReference type="AlphaFoldDB" id="A0A8H7XTL2"/>
<protein>
    <submittedName>
        <fullName evidence="2">Uncharacterized protein</fullName>
    </submittedName>
</protein>